<dbReference type="InterPro" id="IPR013216">
    <property type="entry name" value="Methyltransf_11"/>
</dbReference>
<dbReference type="InterPro" id="IPR029063">
    <property type="entry name" value="SAM-dependent_MTases_sf"/>
</dbReference>
<reference evidence="2 3" key="1">
    <citation type="journal article" date="2016" name="Nat. Commun.">
        <title>Thousands of microbial genomes shed light on interconnected biogeochemical processes in an aquifer system.</title>
        <authorList>
            <person name="Anantharaman K."/>
            <person name="Brown C.T."/>
            <person name="Hug L.A."/>
            <person name="Sharon I."/>
            <person name="Castelle C.J."/>
            <person name="Probst A.J."/>
            <person name="Thomas B.C."/>
            <person name="Singh A."/>
            <person name="Wilkins M.J."/>
            <person name="Karaoz U."/>
            <person name="Brodie E.L."/>
            <person name="Williams K.H."/>
            <person name="Hubbard S.S."/>
            <person name="Banfield J.F."/>
        </authorList>
    </citation>
    <scope>NUCLEOTIDE SEQUENCE [LARGE SCALE GENOMIC DNA]</scope>
</reference>
<sequence length="308" mass="35891">MIDKILSILKCPFCGTAFKNVKILRKNPSKEGIYGIIKCNCDEFPIVEDIFYLKKDDLLSNRKIVENIKKQKKDKAVWNSLAFTSKRHKILIFTIFVLQKYLNIILDYKFVLRLFSIIGPSRSWFKYLSNRESLGDPQHSLDVMEKSTPAKPGVIIDVGYGLGDFQRMLAKNKIYFNRYIGIDKNFFSLLTSQIFHKPKDAILVCCDVNFGLPIKSKEADFVLFLDSYWQMHKKKLLIDEAARVLKQNGKLMIINMYKTNKHNYYYGYGLNTNLLKSFLSTNFKKIKIIINILLSKDRDTYSLVAQKK</sequence>
<dbReference type="Proteomes" id="UP000177208">
    <property type="component" value="Unassembled WGS sequence"/>
</dbReference>
<feature type="domain" description="Methyltransferase type 11" evidence="1">
    <location>
        <begin position="156"/>
        <end position="253"/>
    </location>
</feature>
<proteinExistence type="predicted"/>
<comment type="caution">
    <text evidence="2">The sequence shown here is derived from an EMBL/GenBank/DDBJ whole genome shotgun (WGS) entry which is preliminary data.</text>
</comment>
<gene>
    <name evidence="2" type="ORF">A2774_02660</name>
</gene>
<dbReference type="CDD" id="cd02440">
    <property type="entry name" value="AdoMet_MTases"/>
    <property type="match status" value="1"/>
</dbReference>
<dbReference type="EMBL" id="MFZG01000029">
    <property type="protein sequence ID" value="OGK15909.1"/>
    <property type="molecule type" value="Genomic_DNA"/>
</dbReference>
<dbReference type="GO" id="GO:0008757">
    <property type="term" value="F:S-adenosylmethionine-dependent methyltransferase activity"/>
    <property type="evidence" value="ECO:0007669"/>
    <property type="project" value="InterPro"/>
</dbReference>
<accession>A0A1F7GAH7</accession>
<evidence type="ECO:0000259" key="1">
    <source>
        <dbReference type="Pfam" id="PF08241"/>
    </source>
</evidence>
<organism evidence="2 3">
    <name type="scientific">Candidatus Roizmanbacteria bacterium RIFCSPHIGHO2_01_FULL_39_12c</name>
    <dbReference type="NCBI Taxonomy" id="1802031"/>
    <lineage>
        <taxon>Bacteria</taxon>
        <taxon>Candidatus Roizmaniibacteriota</taxon>
    </lineage>
</organism>
<dbReference type="Pfam" id="PF08241">
    <property type="entry name" value="Methyltransf_11"/>
    <property type="match status" value="1"/>
</dbReference>
<dbReference type="Gene3D" id="3.40.50.150">
    <property type="entry name" value="Vaccinia Virus protein VP39"/>
    <property type="match status" value="1"/>
</dbReference>
<name>A0A1F7GAH7_9BACT</name>
<dbReference type="SUPFAM" id="SSF53335">
    <property type="entry name" value="S-adenosyl-L-methionine-dependent methyltransferases"/>
    <property type="match status" value="1"/>
</dbReference>
<dbReference type="AlphaFoldDB" id="A0A1F7GAH7"/>
<evidence type="ECO:0000313" key="3">
    <source>
        <dbReference type="Proteomes" id="UP000177208"/>
    </source>
</evidence>
<protein>
    <recommendedName>
        <fullName evidence="1">Methyltransferase type 11 domain-containing protein</fullName>
    </recommendedName>
</protein>
<evidence type="ECO:0000313" key="2">
    <source>
        <dbReference type="EMBL" id="OGK15909.1"/>
    </source>
</evidence>